<keyword evidence="11" id="KW-1185">Reference proteome</keyword>
<comment type="similarity">
    <text evidence="1 7">Belongs to the peptidase S11 family.</text>
</comment>
<evidence type="ECO:0000256" key="5">
    <source>
        <dbReference type="ARBA" id="ARBA00022984"/>
    </source>
</evidence>
<gene>
    <name evidence="10" type="ORF">GCM10023144_14180</name>
</gene>
<keyword evidence="4" id="KW-0133">Cell shape</keyword>
<dbReference type="Proteomes" id="UP001501671">
    <property type="component" value="Unassembled WGS sequence"/>
</dbReference>
<evidence type="ECO:0000313" key="11">
    <source>
        <dbReference type="Proteomes" id="UP001501671"/>
    </source>
</evidence>
<protein>
    <recommendedName>
        <fullName evidence="9">Peptidase S11 D-alanyl-D-alanine carboxypeptidase A N-terminal domain-containing protein</fullName>
    </recommendedName>
</protein>
<sequence length="344" mass="36920">MGRITNRIWIAALSCALTLGTALPPATAATAASQQTAKSKAVKAAKKAPARKVTAKAKPKAKARAKVTAKAGVATHIRHASFTPQEEIERVPGKLSLRSNVAFVQDLESSDVLVAKNDDAVLPIASITKLMTALVVVDANLPLDEEIEVTNEDIDTLKHTSSRLVVGTRLSRRDMLHLALMSSENRAASALGRNYPGGLPAFVQAMNAKAALLGMHDTHYVEPTGLSSSNVSSPRDLVRLMQVAVQRPLIHEFTTASSYTVPVRGRLQTFRTTNQLVAKPDWDIALSKTGFINEAGRCLIMLAKIGGRDLAIVLLDGMGSLTRTADAIRIRQWLQHHGGTMASM</sequence>
<evidence type="ECO:0000256" key="6">
    <source>
        <dbReference type="ARBA" id="ARBA00023316"/>
    </source>
</evidence>
<dbReference type="InterPro" id="IPR012338">
    <property type="entry name" value="Beta-lactam/transpept-like"/>
</dbReference>
<proteinExistence type="inferred from homology"/>
<dbReference type="SUPFAM" id="SSF56601">
    <property type="entry name" value="beta-lactamase/transpeptidase-like"/>
    <property type="match status" value="1"/>
</dbReference>
<feature type="signal peptide" evidence="8">
    <location>
        <begin position="1"/>
        <end position="28"/>
    </location>
</feature>
<dbReference type="EMBL" id="BAABFO010000005">
    <property type="protein sequence ID" value="GAA4328408.1"/>
    <property type="molecule type" value="Genomic_DNA"/>
</dbReference>
<dbReference type="PRINTS" id="PR00725">
    <property type="entry name" value="DADACBPTASE1"/>
</dbReference>
<dbReference type="InterPro" id="IPR018044">
    <property type="entry name" value="Peptidase_S11"/>
</dbReference>
<feature type="domain" description="Peptidase S11 D-alanyl-D-alanine carboxypeptidase A N-terminal" evidence="9">
    <location>
        <begin position="96"/>
        <end position="317"/>
    </location>
</feature>
<keyword evidence="2 8" id="KW-0732">Signal</keyword>
<feature type="chain" id="PRO_5046851808" description="Peptidase S11 D-alanyl-D-alanine carboxypeptidase A N-terminal domain-containing protein" evidence="8">
    <location>
        <begin position="29"/>
        <end position="344"/>
    </location>
</feature>
<evidence type="ECO:0000256" key="1">
    <source>
        <dbReference type="ARBA" id="ARBA00007164"/>
    </source>
</evidence>
<keyword evidence="6" id="KW-0961">Cell wall biogenesis/degradation</keyword>
<comment type="caution">
    <text evidence="10">The sequence shown here is derived from an EMBL/GenBank/DDBJ whole genome shotgun (WGS) entry which is preliminary data.</text>
</comment>
<dbReference type="Pfam" id="PF00768">
    <property type="entry name" value="Peptidase_S11"/>
    <property type="match status" value="1"/>
</dbReference>
<dbReference type="NCBIfam" id="NF008668">
    <property type="entry name" value="PRK11669.1"/>
    <property type="match status" value="1"/>
</dbReference>
<keyword evidence="5" id="KW-0573">Peptidoglycan synthesis</keyword>
<evidence type="ECO:0000259" key="9">
    <source>
        <dbReference type="Pfam" id="PF00768"/>
    </source>
</evidence>
<name>A0ABP8GQD3_9BURK</name>
<keyword evidence="3" id="KW-0378">Hydrolase</keyword>
<evidence type="ECO:0000313" key="10">
    <source>
        <dbReference type="EMBL" id="GAA4328408.1"/>
    </source>
</evidence>
<dbReference type="PANTHER" id="PTHR21581:SF26">
    <property type="entry name" value="D-ALANYL-D-ALANINE ENDOPEPTIDASE"/>
    <property type="match status" value="1"/>
</dbReference>
<dbReference type="PANTHER" id="PTHR21581">
    <property type="entry name" value="D-ALANYL-D-ALANINE CARBOXYPEPTIDASE"/>
    <property type="match status" value="1"/>
</dbReference>
<evidence type="ECO:0000256" key="7">
    <source>
        <dbReference type="RuleBase" id="RU004016"/>
    </source>
</evidence>
<organism evidence="10 11">
    <name type="scientific">Pigmentiphaga soli</name>
    <dbReference type="NCBI Taxonomy" id="1007095"/>
    <lineage>
        <taxon>Bacteria</taxon>
        <taxon>Pseudomonadati</taxon>
        <taxon>Pseudomonadota</taxon>
        <taxon>Betaproteobacteria</taxon>
        <taxon>Burkholderiales</taxon>
        <taxon>Alcaligenaceae</taxon>
        <taxon>Pigmentiphaga</taxon>
    </lineage>
</organism>
<evidence type="ECO:0000256" key="3">
    <source>
        <dbReference type="ARBA" id="ARBA00022801"/>
    </source>
</evidence>
<accession>A0ABP8GQD3</accession>
<dbReference type="Gene3D" id="3.40.710.10">
    <property type="entry name" value="DD-peptidase/beta-lactamase superfamily"/>
    <property type="match status" value="1"/>
</dbReference>
<dbReference type="RefSeq" id="WP_345247747.1">
    <property type="nucleotide sequence ID" value="NZ_BAABFO010000005.1"/>
</dbReference>
<evidence type="ECO:0000256" key="4">
    <source>
        <dbReference type="ARBA" id="ARBA00022960"/>
    </source>
</evidence>
<evidence type="ECO:0000256" key="8">
    <source>
        <dbReference type="SAM" id="SignalP"/>
    </source>
</evidence>
<evidence type="ECO:0000256" key="2">
    <source>
        <dbReference type="ARBA" id="ARBA00022729"/>
    </source>
</evidence>
<reference evidence="11" key="1">
    <citation type="journal article" date="2019" name="Int. J. Syst. Evol. Microbiol.">
        <title>The Global Catalogue of Microorganisms (GCM) 10K type strain sequencing project: providing services to taxonomists for standard genome sequencing and annotation.</title>
        <authorList>
            <consortium name="The Broad Institute Genomics Platform"/>
            <consortium name="The Broad Institute Genome Sequencing Center for Infectious Disease"/>
            <person name="Wu L."/>
            <person name="Ma J."/>
        </authorList>
    </citation>
    <scope>NUCLEOTIDE SEQUENCE [LARGE SCALE GENOMIC DNA]</scope>
    <source>
        <strain evidence="11">JCM 17666</strain>
    </source>
</reference>
<dbReference type="InterPro" id="IPR001967">
    <property type="entry name" value="Peptidase_S11_N"/>
</dbReference>